<dbReference type="Gene3D" id="3.30.429.10">
    <property type="entry name" value="Macrophage Migration Inhibitory Factor"/>
    <property type="match status" value="1"/>
</dbReference>
<gene>
    <name evidence="12" type="ORF">LJ207_02190</name>
</gene>
<dbReference type="InterPro" id="IPR001398">
    <property type="entry name" value="Macrophage_inhib_fac"/>
</dbReference>
<keyword evidence="3" id="KW-0964">Secreted</keyword>
<evidence type="ECO:0000256" key="6">
    <source>
        <dbReference type="ARBA" id="ARBA00036823"/>
    </source>
</evidence>
<evidence type="ECO:0000256" key="11">
    <source>
        <dbReference type="ARBA" id="ARBA00042730"/>
    </source>
</evidence>
<accession>A0AAW4WYQ9</accession>
<organism evidence="12 13">
    <name type="scientific">Halanaerobium polyolivorans</name>
    <dbReference type="NCBI Taxonomy" id="2886943"/>
    <lineage>
        <taxon>Bacteria</taxon>
        <taxon>Bacillati</taxon>
        <taxon>Bacillota</taxon>
        <taxon>Clostridia</taxon>
        <taxon>Halanaerobiales</taxon>
        <taxon>Halanaerobiaceae</taxon>
        <taxon>Halanaerobium</taxon>
    </lineage>
</organism>
<dbReference type="GO" id="GO:0004167">
    <property type="term" value="F:dopachrome isomerase activity"/>
    <property type="evidence" value="ECO:0007669"/>
    <property type="project" value="UniProtKB-EC"/>
</dbReference>
<evidence type="ECO:0000256" key="3">
    <source>
        <dbReference type="ARBA" id="ARBA00022525"/>
    </source>
</evidence>
<dbReference type="GO" id="GO:0050178">
    <property type="term" value="F:phenylpyruvate tautomerase activity"/>
    <property type="evidence" value="ECO:0007669"/>
    <property type="project" value="UniProtKB-EC"/>
</dbReference>
<evidence type="ECO:0000256" key="10">
    <source>
        <dbReference type="ARBA" id="ARBA00041912"/>
    </source>
</evidence>
<evidence type="ECO:0000256" key="8">
    <source>
        <dbReference type="ARBA" id="ARBA00039086"/>
    </source>
</evidence>
<reference evidence="12 13" key="1">
    <citation type="submission" date="2021-10" db="EMBL/GenBank/DDBJ databases">
        <authorList>
            <person name="Grouzdev D.S."/>
            <person name="Pantiukh K.S."/>
            <person name="Krutkina M.S."/>
        </authorList>
    </citation>
    <scope>NUCLEOTIDE SEQUENCE [LARGE SCALE GENOMIC DNA]</scope>
    <source>
        <strain evidence="12 13">Z-7514</strain>
    </source>
</reference>
<name>A0AAW4WYQ9_9FIRM</name>
<dbReference type="GO" id="GO:0005125">
    <property type="term" value="F:cytokine activity"/>
    <property type="evidence" value="ECO:0007669"/>
    <property type="project" value="UniProtKB-KW"/>
</dbReference>
<comment type="subcellular location">
    <subcellularLocation>
        <location evidence="1">Secreted</location>
    </subcellularLocation>
</comment>
<evidence type="ECO:0000256" key="7">
    <source>
        <dbReference type="ARBA" id="ARBA00038932"/>
    </source>
</evidence>
<comment type="catalytic activity">
    <reaction evidence="6">
        <text>L-dopachrome = 5,6-dihydroxyindole-2-carboxylate</text>
        <dbReference type="Rhea" id="RHEA:13041"/>
        <dbReference type="ChEBI" id="CHEBI:16875"/>
        <dbReference type="ChEBI" id="CHEBI:57509"/>
        <dbReference type="EC" id="5.3.3.12"/>
    </reaction>
</comment>
<dbReference type="EC" id="5.3.3.12" evidence="7"/>
<comment type="caution">
    <text evidence="12">The sequence shown here is derived from an EMBL/GenBank/DDBJ whole genome shotgun (WGS) entry which is preliminary data.</text>
</comment>
<evidence type="ECO:0000313" key="13">
    <source>
        <dbReference type="Proteomes" id="UP001199296"/>
    </source>
</evidence>
<proteinExistence type="predicted"/>
<evidence type="ECO:0000256" key="1">
    <source>
        <dbReference type="ARBA" id="ARBA00004613"/>
    </source>
</evidence>
<dbReference type="EMBL" id="JAJFAT010000002">
    <property type="protein sequence ID" value="MCC3144127.1"/>
    <property type="molecule type" value="Genomic_DNA"/>
</dbReference>
<protein>
    <recommendedName>
        <fullName evidence="11">L-dopachrome isomerase</fullName>
        <ecNumber evidence="8">5.3.2.1</ecNumber>
        <ecNumber evidence="7">5.3.3.12</ecNumber>
    </recommendedName>
    <alternativeName>
        <fullName evidence="9">L-dopachrome tautomerase</fullName>
    </alternativeName>
    <alternativeName>
        <fullName evidence="10">Phenylpyruvate tautomerase</fullName>
    </alternativeName>
</protein>
<dbReference type="AlphaFoldDB" id="A0AAW4WYQ9"/>
<dbReference type="PANTHER" id="PTHR11954:SF6">
    <property type="entry name" value="MACROPHAGE MIGRATION INHIBITORY FACTOR"/>
    <property type="match status" value="1"/>
</dbReference>
<dbReference type="InterPro" id="IPR014347">
    <property type="entry name" value="Tautomerase/MIF_sf"/>
</dbReference>
<keyword evidence="13" id="KW-1185">Reference proteome</keyword>
<dbReference type="PANTHER" id="PTHR11954">
    <property type="entry name" value="D-DOPACHROME DECARBOXYLASE"/>
    <property type="match status" value="1"/>
</dbReference>
<sequence>MIIVPYLKVQTNQEVASKEAFLKKLSKESAEALSKAENYIMLNLEAEKEMFFAGTLEPCVFMEVKSIGLEESMTAALSEFLCNFMEKELNVKQNRIYIEFNDAPGKMWGWNGSTF</sequence>
<evidence type="ECO:0000256" key="4">
    <source>
        <dbReference type="ARBA" id="ARBA00023235"/>
    </source>
</evidence>
<dbReference type="GO" id="GO:0005615">
    <property type="term" value="C:extracellular space"/>
    <property type="evidence" value="ECO:0007669"/>
    <property type="project" value="UniProtKB-KW"/>
</dbReference>
<keyword evidence="4" id="KW-0413">Isomerase</keyword>
<comment type="catalytic activity">
    <reaction evidence="5">
        <text>3-phenylpyruvate = enol-phenylpyruvate</text>
        <dbReference type="Rhea" id="RHEA:17097"/>
        <dbReference type="ChEBI" id="CHEBI:16815"/>
        <dbReference type="ChEBI" id="CHEBI:18005"/>
        <dbReference type="EC" id="5.3.2.1"/>
    </reaction>
</comment>
<dbReference type="Pfam" id="PF01187">
    <property type="entry name" value="MIF"/>
    <property type="match status" value="1"/>
</dbReference>
<dbReference type="EC" id="5.3.2.1" evidence="8"/>
<evidence type="ECO:0000256" key="5">
    <source>
        <dbReference type="ARBA" id="ARBA00036735"/>
    </source>
</evidence>
<dbReference type="RefSeq" id="WP_229343672.1">
    <property type="nucleotide sequence ID" value="NZ_JAJFAT010000002.1"/>
</dbReference>
<dbReference type="SUPFAM" id="SSF55331">
    <property type="entry name" value="Tautomerase/MIF"/>
    <property type="match status" value="1"/>
</dbReference>
<keyword evidence="2" id="KW-0202">Cytokine</keyword>
<evidence type="ECO:0000256" key="9">
    <source>
        <dbReference type="ARBA" id="ARBA00041631"/>
    </source>
</evidence>
<evidence type="ECO:0000256" key="2">
    <source>
        <dbReference type="ARBA" id="ARBA00022514"/>
    </source>
</evidence>
<dbReference type="Proteomes" id="UP001199296">
    <property type="component" value="Unassembled WGS sequence"/>
</dbReference>
<evidence type="ECO:0000313" key="12">
    <source>
        <dbReference type="EMBL" id="MCC3144127.1"/>
    </source>
</evidence>